<name>A0A8B9G8D6_9PSIT</name>
<evidence type="ECO:0000256" key="1">
    <source>
        <dbReference type="SAM" id="MobiDB-lite"/>
    </source>
</evidence>
<feature type="region of interest" description="Disordered" evidence="1">
    <location>
        <begin position="332"/>
        <end position="371"/>
    </location>
</feature>
<dbReference type="Ensembl" id="ENSACOT00000018433.1">
    <property type="protein sequence ID" value="ENSACOP00000017782.1"/>
    <property type="gene ID" value="ENSACOG00000012258.1"/>
</dbReference>
<feature type="region of interest" description="Disordered" evidence="1">
    <location>
        <begin position="410"/>
        <end position="436"/>
    </location>
</feature>
<reference evidence="2" key="2">
    <citation type="submission" date="2025-09" db="UniProtKB">
        <authorList>
            <consortium name="Ensembl"/>
        </authorList>
    </citation>
    <scope>IDENTIFICATION</scope>
</reference>
<dbReference type="PANTHER" id="PTHR21553:SF22">
    <property type="entry name" value="CENTROSOME-ASSOCIATED PROTEIN ALMS1"/>
    <property type="match status" value="1"/>
</dbReference>
<dbReference type="GO" id="GO:0046599">
    <property type="term" value="P:regulation of centriole replication"/>
    <property type="evidence" value="ECO:0007669"/>
    <property type="project" value="TreeGrafter"/>
</dbReference>
<dbReference type="Proteomes" id="UP000694522">
    <property type="component" value="Unplaced"/>
</dbReference>
<feature type="region of interest" description="Disordered" evidence="1">
    <location>
        <begin position="240"/>
        <end position="261"/>
    </location>
</feature>
<proteinExistence type="predicted"/>
<dbReference type="GO" id="GO:0008017">
    <property type="term" value="F:microtubule binding"/>
    <property type="evidence" value="ECO:0007669"/>
    <property type="project" value="TreeGrafter"/>
</dbReference>
<evidence type="ECO:0000313" key="2">
    <source>
        <dbReference type="Ensembl" id="ENSACOP00000017782.1"/>
    </source>
</evidence>
<reference evidence="2" key="1">
    <citation type="submission" date="2025-08" db="UniProtKB">
        <authorList>
            <consortium name="Ensembl"/>
        </authorList>
    </citation>
    <scope>IDENTIFICATION</scope>
</reference>
<dbReference type="PANTHER" id="PTHR21553">
    <property type="entry name" value="ALMS1-RELATED"/>
    <property type="match status" value="1"/>
</dbReference>
<feature type="compositionally biased region" description="Basic and acidic residues" evidence="1">
    <location>
        <begin position="336"/>
        <end position="356"/>
    </location>
</feature>
<evidence type="ECO:0000313" key="3">
    <source>
        <dbReference type="Proteomes" id="UP000694522"/>
    </source>
</evidence>
<feature type="region of interest" description="Disordered" evidence="1">
    <location>
        <begin position="1"/>
        <end position="35"/>
    </location>
</feature>
<accession>A0A8B9G8D6</accession>
<protein>
    <recommendedName>
        <fullName evidence="4">Alstrom syndrome protein 1</fullName>
    </recommendedName>
</protein>
<dbReference type="GO" id="GO:0005813">
    <property type="term" value="C:centrosome"/>
    <property type="evidence" value="ECO:0007669"/>
    <property type="project" value="TreeGrafter"/>
</dbReference>
<dbReference type="GO" id="GO:0005814">
    <property type="term" value="C:centriole"/>
    <property type="evidence" value="ECO:0007669"/>
    <property type="project" value="TreeGrafter"/>
</dbReference>
<sequence>RAGTPSLEQGAPSPCVQPGSNDALPPGFQANVLGLRDDNAPDTTALKHREGIYSKRAKPKLAWAEDQMMPPDAPPGRLVFSFLHRDFILSSVAHTAKIHTGKQTWEECWRPGEKPKQIRVFSSLLEHTKPVKTTHSASKSARFYLHHPVPTCESYILSTSELSEASSGAGPARPSSSVVLQNRRKSQHHHCVFSAHHKKDGGSEFFPLTAEADNSRNEDLDISTSLGNETSWKELLHRSRREAEQKAARTYPLPHSRTTCLNEDGEKDLAQRQRTHSNGSLDELWVKFLECQKRHQRHHSRSTGELTLVERLDRLARVLQNPLKHTLIPTTSNKSVSEKKMKEREQEKIRVPEKSMSESTSEPDATHVEGRPRITHDKNSFVELRKNRSGEKIICHMRNILEQQYLETPSDTSSEARLSGDHGTTITSTTSESDTVTQTEMETVTQTEVSSSISTIDTARLIRAFGHERVQVSPRLSQLYRTINHQRSRSEKWEKGKAVEYPKVTSERHKKRKDIQVCGQLFSCSYKYLWLKIAVYL</sequence>
<dbReference type="AlphaFoldDB" id="A0A8B9G8D6"/>
<feature type="compositionally biased region" description="Low complexity" evidence="1">
    <location>
        <begin position="424"/>
        <end position="436"/>
    </location>
</feature>
<keyword evidence="3" id="KW-1185">Reference proteome</keyword>
<dbReference type="GO" id="GO:0005829">
    <property type="term" value="C:cytosol"/>
    <property type="evidence" value="ECO:0007669"/>
    <property type="project" value="TreeGrafter"/>
</dbReference>
<evidence type="ECO:0008006" key="4">
    <source>
        <dbReference type="Google" id="ProtNLM"/>
    </source>
</evidence>
<organism evidence="2 3">
    <name type="scientific">Amazona collaria</name>
    <name type="common">yellow-billed parrot</name>
    <dbReference type="NCBI Taxonomy" id="241587"/>
    <lineage>
        <taxon>Eukaryota</taxon>
        <taxon>Metazoa</taxon>
        <taxon>Chordata</taxon>
        <taxon>Craniata</taxon>
        <taxon>Vertebrata</taxon>
        <taxon>Euteleostomi</taxon>
        <taxon>Archelosauria</taxon>
        <taxon>Archosauria</taxon>
        <taxon>Dinosauria</taxon>
        <taxon>Saurischia</taxon>
        <taxon>Theropoda</taxon>
        <taxon>Coelurosauria</taxon>
        <taxon>Aves</taxon>
        <taxon>Neognathae</taxon>
        <taxon>Neoaves</taxon>
        <taxon>Telluraves</taxon>
        <taxon>Australaves</taxon>
        <taxon>Psittaciformes</taxon>
        <taxon>Psittacidae</taxon>
        <taxon>Amazona</taxon>
    </lineage>
</organism>